<dbReference type="InterPro" id="IPR010229">
    <property type="entry name" value="Pept_M38_dipep"/>
</dbReference>
<feature type="domain" description="Amidohydrolase-related" evidence="6">
    <location>
        <begin position="268"/>
        <end position="363"/>
    </location>
</feature>
<dbReference type="InterPro" id="IPR032466">
    <property type="entry name" value="Metal_Hydrolase"/>
</dbReference>
<feature type="binding site" evidence="3">
    <location>
        <begin position="66"/>
        <end position="68"/>
    </location>
    <ligand>
        <name>substrate</name>
    </ligand>
</feature>
<evidence type="ECO:0000259" key="6">
    <source>
        <dbReference type="Pfam" id="PF01979"/>
    </source>
</evidence>
<feature type="binding site" evidence="4">
    <location>
        <position position="59"/>
    </location>
    <ligand>
        <name>Zn(2+)</name>
        <dbReference type="ChEBI" id="CHEBI:29105"/>
        <label>1</label>
        <note>catalytic</note>
    </ligand>
</feature>
<evidence type="ECO:0000256" key="3">
    <source>
        <dbReference type="PIRSR" id="PIRSR001238-2"/>
    </source>
</evidence>
<dbReference type="GO" id="GO:0005737">
    <property type="term" value="C:cytoplasm"/>
    <property type="evidence" value="ECO:0007669"/>
    <property type="project" value="UniProtKB-SubCell"/>
</dbReference>
<dbReference type="EC" id="3.4.19.-" evidence="1"/>
<evidence type="ECO:0000256" key="4">
    <source>
        <dbReference type="PIRSR" id="PIRSR001238-3"/>
    </source>
</evidence>
<evidence type="ECO:0000313" key="7">
    <source>
        <dbReference type="EMBL" id="QCD44661.1"/>
    </source>
</evidence>
<dbReference type="Gene3D" id="2.30.40.10">
    <property type="entry name" value="Urease, subunit C, domain 1"/>
    <property type="match status" value="1"/>
</dbReference>
<protein>
    <recommendedName>
        <fullName evidence="1">Isoaspartyl dipeptidase</fullName>
        <ecNumber evidence="1">3.4.19.-</ecNumber>
    </recommendedName>
</protein>
<feature type="binding site" evidence="4">
    <location>
        <position position="274"/>
    </location>
    <ligand>
        <name>Zn(2+)</name>
        <dbReference type="ChEBI" id="CHEBI:29105"/>
        <label>1</label>
        <note>catalytic</note>
    </ligand>
</feature>
<organism evidence="7 8">
    <name type="scientific">Campylobacter mucosalis CCUG 21559</name>
    <dbReference type="NCBI Taxonomy" id="1032067"/>
    <lineage>
        <taxon>Bacteria</taxon>
        <taxon>Pseudomonadati</taxon>
        <taxon>Campylobacterota</taxon>
        <taxon>Epsilonproteobacteria</taxon>
        <taxon>Campylobacterales</taxon>
        <taxon>Campylobacteraceae</taxon>
        <taxon>Campylobacter</taxon>
    </lineage>
</organism>
<feature type="active site" description="Proton acceptor" evidence="2">
    <location>
        <position position="274"/>
    </location>
</feature>
<gene>
    <name evidence="7" type="ORF">CMUC_0871</name>
</gene>
<feature type="binding site" evidence="4">
    <location>
        <position position="61"/>
    </location>
    <ligand>
        <name>Zn(2+)</name>
        <dbReference type="ChEBI" id="CHEBI:29105"/>
        <label>1</label>
        <note>catalytic</note>
    </ligand>
</feature>
<keyword evidence="1" id="KW-0378">Hydrolase</keyword>
<dbReference type="GO" id="GO:0016810">
    <property type="term" value="F:hydrolase activity, acting on carbon-nitrogen (but not peptide) bonds"/>
    <property type="evidence" value="ECO:0007669"/>
    <property type="project" value="InterPro"/>
</dbReference>
<feature type="binding site" evidence="3">
    <location>
        <position position="128"/>
    </location>
    <ligand>
        <name>substrate</name>
    </ligand>
</feature>
<evidence type="ECO:0000313" key="8">
    <source>
        <dbReference type="Proteomes" id="UP000503264"/>
    </source>
</evidence>
<proteinExistence type="inferred from homology"/>
<evidence type="ECO:0000256" key="2">
    <source>
        <dbReference type="PIRSR" id="PIRSR001238-1"/>
    </source>
</evidence>
<evidence type="ECO:0000256" key="5">
    <source>
        <dbReference type="PIRSR" id="PIRSR001238-50"/>
    </source>
</evidence>
<feature type="binding site" evidence="3">
    <location>
        <position position="97"/>
    </location>
    <ligand>
        <name>substrate</name>
    </ligand>
</feature>
<keyword evidence="8" id="KW-1185">Reference proteome</keyword>
<accession>A0A6G5QG84</accession>
<dbReference type="AlphaFoldDB" id="A0A6G5QG84"/>
<dbReference type="GO" id="GO:0008237">
    <property type="term" value="F:metallopeptidase activity"/>
    <property type="evidence" value="ECO:0007669"/>
    <property type="project" value="UniProtKB-KW"/>
</dbReference>
<feature type="binding site" evidence="3">
    <location>
        <position position="224"/>
    </location>
    <ligand>
        <name>substrate</name>
    </ligand>
</feature>
<dbReference type="EMBL" id="CP012542">
    <property type="protein sequence ID" value="QCD44661.1"/>
    <property type="molecule type" value="Genomic_DNA"/>
</dbReference>
<dbReference type="GO" id="GO:0008798">
    <property type="term" value="F:beta-aspartyl-peptidase activity"/>
    <property type="evidence" value="ECO:0007669"/>
    <property type="project" value="InterPro"/>
</dbReference>
<feature type="binding site" evidence="4">
    <location>
        <position position="221"/>
    </location>
    <ligand>
        <name>Zn(2+)</name>
        <dbReference type="ChEBI" id="CHEBI:29105"/>
        <label>2</label>
        <note>catalytic</note>
    </ligand>
</feature>
<keyword evidence="1 4" id="KW-0479">Metal-binding</keyword>
<dbReference type="PANTHER" id="PTHR11647:SF1">
    <property type="entry name" value="COLLAPSIN RESPONSE MEDIATOR PROTEIN"/>
    <property type="match status" value="1"/>
</dbReference>
<dbReference type="InterPro" id="IPR050378">
    <property type="entry name" value="Metallo-dep_Hydrolases_sf"/>
</dbReference>
<keyword evidence="1 4" id="KW-0862">Zinc</keyword>
<dbReference type="InterPro" id="IPR011059">
    <property type="entry name" value="Metal-dep_hydrolase_composite"/>
</dbReference>
<evidence type="ECO:0000256" key="1">
    <source>
        <dbReference type="PIRNR" id="PIRNR001238"/>
    </source>
</evidence>
<dbReference type="GO" id="GO:0046872">
    <property type="term" value="F:metal ion binding"/>
    <property type="evidence" value="ECO:0007669"/>
    <property type="project" value="UniProtKB-KW"/>
</dbReference>
<feature type="binding site" evidence="3">
    <location>
        <position position="278"/>
    </location>
    <ligand>
        <name>substrate</name>
    </ligand>
</feature>
<sequence>MLLIKNAKLFSPKFLGQKDILVCSGKIIYIGENLSPNLPNLNTIDATKFIATPGFIDKHIHITGGGGEGGFKTRVPEIMLSKLIEAGITTVVGLLGTDSTTRSVENLVAKAKALNEEGVTCYAHTGAYDLKTPTITGDIAKDIVFIDPIIGIKLAISDHRSSSVNRDELAHIVSAGRVAGMLSGKSGHTTLHMGDGQRGLDLVRDVLCEYDIPITFFQPTHVNRNEKLFLQSVEFLKDGGYIDLTCMLGLSPLNAVKRIKDAKICTDKVTISSDGYGSFSSYDSDGRLLKIGVSSVMATMNEFKNFINSGFGIDEALCYFTKNVAKSIALDKKKGEISVGFDADILLFNEDVNLEFVIANGEILKDNNGFMKKGTYE</sequence>
<comment type="subcellular location">
    <subcellularLocation>
        <location evidence="1">Cytoplasm</location>
    </subcellularLocation>
</comment>
<dbReference type="SUPFAM" id="SSF51556">
    <property type="entry name" value="Metallo-dependent hydrolases"/>
    <property type="match status" value="1"/>
</dbReference>
<keyword evidence="1" id="KW-0482">Metalloprotease</keyword>
<comment type="cofactor">
    <cofactor evidence="1 4">
        <name>Zn(2+)</name>
        <dbReference type="ChEBI" id="CHEBI:29105"/>
    </cofactor>
    <text evidence="1 4">Binds 2 Zn(2+) ions per subunit.</text>
</comment>
<feature type="binding site" description="via carbamate group" evidence="4">
    <location>
        <position position="153"/>
    </location>
    <ligand>
        <name>Zn(2+)</name>
        <dbReference type="ChEBI" id="CHEBI:29105"/>
        <label>1</label>
        <note>catalytic</note>
    </ligand>
</feature>
<feature type="modified residue" description="N6-carboxylysine" evidence="5">
    <location>
        <position position="153"/>
    </location>
</feature>
<dbReference type="RefSeq" id="WP_171993706.1">
    <property type="nucleotide sequence ID" value="NZ_CP012542.1"/>
</dbReference>
<comment type="function">
    <text evidence="1">Catalyzes the hydrolytic cleavage of a subset of L-isoaspartyl (L-beta-aspartyl) dipeptides. Used to degrade proteins damaged by L-isoaspartyl residues formation.</text>
</comment>
<dbReference type="GO" id="GO:0006508">
    <property type="term" value="P:proteolysis"/>
    <property type="evidence" value="ECO:0007669"/>
    <property type="project" value="UniProtKB-KW"/>
</dbReference>
<keyword evidence="1" id="KW-0645">Protease</keyword>
<feature type="binding site" evidence="3">
    <location>
        <position position="160"/>
    </location>
    <ligand>
        <name>substrate</name>
    </ligand>
</feature>
<comment type="PTM">
    <text evidence="5">Carbamylation allows a single lysine to coordinate two zinc ions.</text>
</comment>
<dbReference type="NCBIfam" id="TIGR01975">
    <property type="entry name" value="isoAsp_dipep"/>
    <property type="match status" value="1"/>
</dbReference>
<dbReference type="SUPFAM" id="SSF51338">
    <property type="entry name" value="Composite domain of metallo-dependent hydrolases"/>
    <property type="match status" value="1"/>
</dbReference>
<dbReference type="Pfam" id="PF01979">
    <property type="entry name" value="Amidohydro_1"/>
    <property type="match status" value="2"/>
</dbReference>
<dbReference type="PANTHER" id="PTHR11647">
    <property type="entry name" value="HYDRANTOINASE/DIHYDROPYRIMIDINASE FAMILY MEMBER"/>
    <property type="match status" value="1"/>
</dbReference>
<dbReference type="Proteomes" id="UP000503264">
    <property type="component" value="Chromosome"/>
</dbReference>
<name>A0A6G5QG84_9BACT</name>
<feature type="domain" description="Amidohydrolase-related" evidence="6">
    <location>
        <begin position="50"/>
        <end position="173"/>
    </location>
</feature>
<dbReference type="Gene3D" id="3.20.20.140">
    <property type="entry name" value="Metal-dependent hydrolases"/>
    <property type="match status" value="1"/>
</dbReference>
<reference evidence="7 8" key="1">
    <citation type="submission" date="2016-07" db="EMBL/GenBank/DDBJ databases">
        <title>Comparative genomics of the Campylobacter concisus group.</title>
        <authorList>
            <person name="Miller W.G."/>
            <person name="Yee E."/>
            <person name="Chapman M.H."/>
            <person name="Huynh S."/>
            <person name="Bono J.L."/>
            <person name="On S.L.W."/>
            <person name="StLeger J."/>
            <person name="Foster G."/>
            <person name="Parker C.T."/>
        </authorList>
    </citation>
    <scope>NUCLEOTIDE SEQUENCE [LARGE SCALE GENOMIC DNA]</scope>
    <source>
        <strain evidence="7 8">CCUG 21559</strain>
    </source>
</reference>
<comment type="similarity">
    <text evidence="1">Belongs to the peptidase M38 family.</text>
</comment>
<dbReference type="PIRSF" id="PIRSF001238">
    <property type="entry name" value="IadA"/>
    <property type="match status" value="1"/>
</dbReference>
<dbReference type="InterPro" id="IPR006680">
    <property type="entry name" value="Amidohydro-rel"/>
</dbReference>
<feature type="binding site" evidence="4">
    <location>
        <position position="192"/>
    </location>
    <ligand>
        <name>Zn(2+)</name>
        <dbReference type="ChEBI" id="CHEBI:29105"/>
        <label>2</label>
        <note>catalytic</note>
    </ligand>
</feature>
<feature type="binding site" description="via carbamate group" evidence="4">
    <location>
        <position position="153"/>
    </location>
    <ligand>
        <name>Zn(2+)</name>
        <dbReference type="ChEBI" id="CHEBI:29105"/>
        <label>2</label>
        <note>catalytic</note>
    </ligand>
</feature>
<comment type="PTM">
    <text evidence="1">Carboxylation allows a single lysine to coordinate two zinc ions.</text>
</comment>